<evidence type="ECO:0000256" key="1">
    <source>
        <dbReference type="SAM" id="Coils"/>
    </source>
</evidence>
<keyword evidence="1" id="KW-0175">Coiled coil</keyword>
<dbReference type="GO" id="GO:0043123">
    <property type="term" value="P:positive regulation of canonical NF-kappaB signal transduction"/>
    <property type="evidence" value="ECO:0007669"/>
    <property type="project" value="TreeGrafter"/>
</dbReference>
<feature type="compositionally biased region" description="Polar residues" evidence="2">
    <location>
        <begin position="379"/>
        <end position="392"/>
    </location>
</feature>
<dbReference type="KEGG" id="cge:100759255"/>
<name>A0A9J7H343_CRIGR</name>
<reference evidence="4" key="3">
    <citation type="submission" date="2025-08" db="UniProtKB">
        <authorList>
            <consortium name="RefSeq"/>
        </authorList>
    </citation>
    <scope>IDENTIFICATION</scope>
    <source>
        <strain evidence="4">17A/GY</strain>
        <tissue evidence="4">Liver</tissue>
    </source>
</reference>
<dbReference type="GO" id="GO:0050700">
    <property type="term" value="F:CARD domain binding"/>
    <property type="evidence" value="ECO:0007669"/>
    <property type="project" value="TreeGrafter"/>
</dbReference>
<proteinExistence type="predicted"/>
<dbReference type="RefSeq" id="XP_035302439.1">
    <property type="nucleotide sequence ID" value="XM_035446548.1"/>
</dbReference>
<reference evidence="3" key="2">
    <citation type="journal article" date="2020" name="Biotechnol. Bioeng.">
        <title>Chromosome-scale scaffolds for the Chinese hamster reference genome assembly to facilitate the study of the CHO epigenome.</title>
        <authorList>
            <person name="Hilliard W."/>
            <person name="MacDonald M."/>
            <person name="Lee K.H."/>
        </authorList>
    </citation>
    <scope>NUCLEOTIDE SEQUENCE [LARGE SCALE GENOMIC DNA]</scope>
    <source>
        <strain evidence="3">17A/GY</strain>
    </source>
</reference>
<organism evidence="3 4">
    <name type="scientific">Cricetulus griseus</name>
    <name type="common">Chinese hamster</name>
    <name type="synonym">Cricetulus barabensis griseus</name>
    <dbReference type="NCBI Taxonomy" id="10029"/>
    <lineage>
        <taxon>Eukaryota</taxon>
        <taxon>Metazoa</taxon>
        <taxon>Chordata</taxon>
        <taxon>Craniata</taxon>
        <taxon>Vertebrata</taxon>
        <taxon>Euteleostomi</taxon>
        <taxon>Mammalia</taxon>
        <taxon>Eutheria</taxon>
        <taxon>Euarchontoglires</taxon>
        <taxon>Glires</taxon>
        <taxon>Rodentia</taxon>
        <taxon>Myomorpha</taxon>
        <taxon>Muroidea</taxon>
        <taxon>Cricetidae</taxon>
        <taxon>Cricetinae</taxon>
        <taxon>Cricetulus</taxon>
    </lineage>
</organism>
<evidence type="ECO:0000313" key="3">
    <source>
        <dbReference type="Proteomes" id="UP001108280"/>
    </source>
</evidence>
<reference evidence="3" key="1">
    <citation type="journal article" date="2018" name="Biotechnol. Bioeng.">
        <title>A reference genome of the Chinese hamster based on a hybrid assembly strategy.</title>
        <authorList>
            <person name="Rupp O."/>
            <person name="MacDonald M.L."/>
            <person name="Li S."/>
            <person name="Dhiman H."/>
            <person name="Polson S."/>
            <person name="Griep S."/>
            <person name="Heffner K."/>
            <person name="Hernandez I."/>
            <person name="Brinkrolf K."/>
            <person name="Jadhav V."/>
            <person name="Samoudi M."/>
            <person name="Hao H."/>
            <person name="Kingham B."/>
            <person name="Goesmann A."/>
            <person name="Betenbaugh M.J."/>
            <person name="Lewis N.E."/>
            <person name="Borth N."/>
            <person name="Lee K.H."/>
        </authorList>
    </citation>
    <scope>NUCLEOTIDE SEQUENCE [LARGE SCALE GENOMIC DNA]</scope>
    <source>
        <strain evidence="3">17A/GY</strain>
    </source>
</reference>
<keyword evidence="3" id="KW-1185">Reference proteome</keyword>
<dbReference type="PANTHER" id="PTHR14559">
    <property type="entry name" value="CASPASE RECRUITMENT DOMAIN FAMILY"/>
    <property type="match status" value="1"/>
</dbReference>
<gene>
    <name evidence="4" type="primary">Card9</name>
</gene>
<feature type="coiled-coil region" evidence="1">
    <location>
        <begin position="245"/>
        <end position="314"/>
    </location>
</feature>
<accession>A0A9J7H343</accession>
<dbReference type="AlphaFoldDB" id="A0A9J7H343"/>
<feature type="region of interest" description="Disordered" evidence="2">
    <location>
        <begin position="334"/>
        <end position="466"/>
    </location>
</feature>
<dbReference type="CTD" id="64170"/>
<dbReference type="GeneID" id="100759255"/>
<dbReference type="PANTHER" id="PTHR14559:SF3">
    <property type="entry name" value="CASPASE RECRUITMENT DOMAIN-CONTAINING PROTEIN 9"/>
    <property type="match status" value="1"/>
</dbReference>
<evidence type="ECO:0000313" key="4">
    <source>
        <dbReference type="RefSeq" id="XP_035302439.1"/>
    </source>
</evidence>
<sequence length="466" mass="54028">MTEVMKLQKKVQDLTALLSSKDDFIKELRVKDSLLRKHQERVQRLKEECELSSRELKRCKDENYDLAMRLAHLSEEKGSALMRNRDLQLEVDRLRHSLMKAEDDCKVERKHTLKLRHAMEQRPSQELMWELQQEKDLLQARVQELEVSVQVGLPAVHTRGTPDGTTAMARLVALCHLQEGKLDRNSPYIQVLQEDWRQALQEHQEQANTIFSLRKDLRQAEALRTRCVEEREMFELQCLALRKDAKMYKDRIEAILQQMEEVSIERDQAMASREELHAQCAQSFQDKDELRKQVRELSEKADELQLQLFQSEGRLVAAEGRLKQQQLDMLILSSDLEDTSPRNSQELSLPQDLEEDAQLSDKGVLADRESPEQPFVAQSKEQLSQTHESQGSLGKVHGVQLPAPFLVQGTGPSSSEPPEKERRRLKESFENYRRKRALRKAQNSWRQDEGDRENTTGSDNTDTEGS</sequence>
<dbReference type="Proteomes" id="UP001108280">
    <property type="component" value="Chromosome 6"/>
</dbReference>
<feature type="compositionally biased region" description="Basic and acidic residues" evidence="2">
    <location>
        <begin position="417"/>
        <end position="432"/>
    </location>
</feature>
<feature type="coiled-coil region" evidence="1">
    <location>
        <begin position="28"/>
        <end position="104"/>
    </location>
</feature>
<dbReference type="GO" id="GO:0005737">
    <property type="term" value="C:cytoplasm"/>
    <property type="evidence" value="ECO:0007669"/>
    <property type="project" value="TreeGrafter"/>
</dbReference>
<dbReference type="RefSeq" id="XP_035317329.1">
    <property type="nucleotide sequence ID" value="XM_035461438.1"/>
</dbReference>
<evidence type="ECO:0000256" key="2">
    <source>
        <dbReference type="SAM" id="MobiDB-lite"/>
    </source>
</evidence>
<protein>
    <submittedName>
        <fullName evidence="4">Caspase recruitment domain-containing protein 9 isoform X1</fullName>
    </submittedName>
</protein>